<dbReference type="RefSeq" id="WP_106892911.1">
    <property type="nucleotide sequence ID" value="NZ_CP027860.1"/>
</dbReference>
<dbReference type="SUPFAM" id="SSF55961">
    <property type="entry name" value="Bet v1-like"/>
    <property type="match status" value="1"/>
</dbReference>
<reference evidence="1 2" key="1">
    <citation type="submission" date="2018-03" db="EMBL/GenBank/DDBJ databases">
        <title>Ahniella affigens gen. nov., sp. nov., a gammaproteobacterium isolated from sandy soil near a stream.</title>
        <authorList>
            <person name="Ko Y."/>
            <person name="Kim J.-H."/>
        </authorList>
    </citation>
    <scope>NUCLEOTIDE SEQUENCE [LARGE SCALE GENOMIC DNA]</scope>
    <source>
        <strain evidence="1 2">D13</strain>
    </source>
</reference>
<evidence type="ECO:0008006" key="3">
    <source>
        <dbReference type="Google" id="ProtNLM"/>
    </source>
</evidence>
<protein>
    <recommendedName>
        <fullName evidence="3">Polyketide cyclase</fullName>
    </recommendedName>
</protein>
<sequence>MLRIVELVVAALLAALFFLVVGLFLPSKARIQRQIELGNPTTQVYDMLNGFHRFKDWNPWAADTGIQLNKSGERYGEGATLEYKSDAYGEGKVVLRSTEFEDEGKITFDLNNDWRGTNKSMEFRIIPDAKTRAVNLIWTTRVEYGMDIPGRYAGMYLDARIGELMETALDRFAAVMATVPYVDYSQMTVDESTIPGYDILYVGGGVPSAPRKWDEAEVLMDQSWKQVETFMTSNKIEPSGARLRIMNVYGEESNDCSMAYPVPPITVPVTGNVRMGRSYEGAVLKTQYIGNRVAINVPRGPREALKAYAATHGFEYNWDGAGQFDYWVGDDDVTGYPITDVYLPVTMKP</sequence>
<dbReference type="AlphaFoldDB" id="A0A2P1PVZ1"/>
<evidence type="ECO:0000313" key="2">
    <source>
        <dbReference type="Proteomes" id="UP000241074"/>
    </source>
</evidence>
<dbReference type="KEGG" id="xba:C7S18_18225"/>
<proteinExistence type="predicted"/>
<keyword evidence="2" id="KW-1185">Reference proteome</keyword>
<dbReference type="InterPro" id="IPR023393">
    <property type="entry name" value="START-like_dom_sf"/>
</dbReference>
<dbReference type="InterPro" id="IPR011256">
    <property type="entry name" value="Reg_factor_effector_dom_sf"/>
</dbReference>
<dbReference type="OrthoDB" id="5293446at2"/>
<dbReference type="Gene3D" id="3.30.530.20">
    <property type="match status" value="1"/>
</dbReference>
<dbReference type="EMBL" id="CP027860">
    <property type="protein sequence ID" value="AVP98992.1"/>
    <property type="molecule type" value="Genomic_DNA"/>
</dbReference>
<name>A0A2P1PVZ1_9GAMM</name>
<evidence type="ECO:0000313" key="1">
    <source>
        <dbReference type="EMBL" id="AVP98992.1"/>
    </source>
</evidence>
<reference evidence="1 2" key="2">
    <citation type="submission" date="2018-03" db="EMBL/GenBank/DDBJ databases">
        <authorList>
            <person name="Keele B.F."/>
        </authorList>
    </citation>
    <scope>NUCLEOTIDE SEQUENCE [LARGE SCALE GENOMIC DNA]</scope>
    <source>
        <strain evidence="1 2">D13</strain>
    </source>
</reference>
<accession>A0A2P1PVZ1</accession>
<dbReference type="Proteomes" id="UP000241074">
    <property type="component" value="Chromosome"/>
</dbReference>
<dbReference type="Gene3D" id="3.20.80.10">
    <property type="entry name" value="Regulatory factor, effector binding domain"/>
    <property type="match status" value="1"/>
</dbReference>
<gene>
    <name evidence="1" type="ORF">C7S18_18225</name>
</gene>
<organism evidence="1 2">
    <name type="scientific">Ahniella affigens</name>
    <dbReference type="NCBI Taxonomy" id="2021234"/>
    <lineage>
        <taxon>Bacteria</taxon>
        <taxon>Pseudomonadati</taxon>
        <taxon>Pseudomonadota</taxon>
        <taxon>Gammaproteobacteria</taxon>
        <taxon>Lysobacterales</taxon>
        <taxon>Rhodanobacteraceae</taxon>
        <taxon>Ahniella</taxon>
    </lineage>
</organism>